<dbReference type="Gene3D" id="3.90.1170.50">
    <property type="entry name" value="Aldehyde oxidase/xanthine dehydrogenase, a/b hammerhead"/>
    <property type="match status" value="1"/>
</dbReference>
<sequence length="237" mass="24903">MARRTVLGGGAAALAMGAFPFPAGAASPSDGLPASKEATFATDIRLPGLLQAVVARPPLPGWRLAGFDDAATRRMDRVVGVIRLEPTFAGGIVRLGGVAVLARDTWAALRARDALRPVWEETAEIGGEPAQSFFVPETAEPLMEPPSATVRAGRDRCAVWTRTRDPRRLRQELSALLGLAPDAVALHPTPSACGQDVSNPAYAVEAALLSRAMGGAPVSLAWTAADDLPFRHRAAWA</sequence>
<accession>A0ABQ4TS19</accession>
<evidence type="ECO:0000259" key="2">
    <source>
        <dbReference type="SMART" id="SM01008"/>
    </source>
</evidence>
<feature type="chain" id="PRO_5047321856" description="Aldehyde oxidase/xanthine dehydrogenase a/b hammerhead domain-containing protein" evidence="1">
    <location>
        <begin position="26"/>
        <end position="237"/>
    </location>
</feature>
<evidence type="ECO:0000313" key="4">
    <source>
        <dbReference type="Proteomes" id="UP001055101"/>
    </source>
</evidence>
<dbReference type="Proteomes" id="UP001055101">
    <property type="component" value="Unassembled WGS sequence"/>
</dbReference>
<proteinExistence type="predicted"/>
<dbReference type="PANTHER" id="PTHR47495:SF2">
    <property type="entry name" value="ALDEHYDE DEHYDROGENASE"/>
    <property type="match status" value="1"/>
</dbReference>
<gene>
    <name evidence="3" type="ORF">EKPJFOCH_4341</name>
</gene>
<name>A0ABQ4TS19_9HYPH</name>
<dbReference type="EMBL" id="BPRA01000032">
    <property type="protein sequence ID" value="GJE57821.1"/>
    <property type="molecule type" value="Genomic_DNA"/>
</dbReference>
<dbReference type="InterPro" id="IPR037165">
    <property type="entry name" value="AldOxase/xan_DH_Mopterin-bd_sf"/>
</dbReference>
<reference evidence="3" key="1">
    <citation type="journal article" date="2021" name="Front. Microbiol.">
        <title>Comprehensive Comparative Genomics and Phenotyping of Methylobacterium Species.</title>
        <authorList>
            <person name="Alessa O."/>
            <person name="Ogura Y."/>
            <person name="Fujitani Y."/>
            <person name="Takami H."/>
            <person name="Hayashi T."/>
            <person name="Sahin N."/>
            <person name="Tani A."/>
        </authorList>
    </citation>
    <scope>NUCLEOTIDE SEQUENCE</scope>
    <source>
        <strain evidence="3">DSM 23674</strain>
    </source>
</reference>
<dbReference type="PANTHER" id="PTHR47495">
    <property type="entry name" value="ALDEHYDE DEHYDROGENASE"/>
    <property type="match status" value="1"/>
</dbReference>
<dbReference type="Gene3D" id="3.30.365.10">
    <property type="entry name" value="Aldehyde oxidase/xanthine dehydrogenase, molybdopterin binding domain"/>
    <property type="match status" value="1"/>
</dbReference>
<protein>
    <recommendedName>
        <fullName evidence="2">Aldehyde oxidase/xanthine dehydrogenase a/b hammerhead domain-containing protein</fullName>
    </recommendedName>
</protein>
<feature type="signal peptide" evidence="1">
    <location>
        <begin position="1"/>
        <end position="25"/>
    </location>
</feature>
<dbReference type="SMART" id="SM01008">
    <property type="entry name" value="Ald_Xan_dh_C"/>
    <property type="match status" value="1"/>
</dbReference>
<dbReference type="InterPro" id="IPR052516">
    <property type="entry name" value="N-heterocyclic_Hydroxylase"/>
</dbReference>
<organism evidence="3 4">
    <name type="scientific">Methylobacterium thuringiense</name>
    <dbReference type="NCBI Taxonomy" id="1003091"/>
    <lineage>
        <taxon>Bacteria</taxon>
        <taxon>Pseudomonadati</taxon>
        <taxon>Pseudomonadota</taxon>
        <taxon>Alphaproteobacteria</taxon>
        <taxon>Hyphomicrobiales</taxon>
        <taxon>Methylobacteriaceae</taxon>
        <taxon>Methylobacterium</taxon>
    </lineage>
</organism>
<dbReference type="SUPFAM" id="SSF56003">
    <property type="entry name" value="Molybdenum cofactor-binding domain"/>
    <property type="match status" value="1"/>
</dbReference>
<feature type="domain" description="Aldehyde oxidase/xanthine dehydrogenase a/b hammerhead" evidence="2">
    <location>
        <begin position="35"/>
        <end position="123"/>
    </location>
</feature>
<dbReference type="InterPro" id="IPR036856">
    <property type="entry name" value="Ald_Oxase/Xan_DH_a/b_sf"/>
</dbReference>
<dbReference type="SUPFAM" id="SSF54665">
    <property type="entry name" value="CO dehydrogenase molybdoprotein N-domain-like"/>
    <property type="match status" value="1"/>
</dbReference>
<keyword evidence="4" id="KW-1185">Reference proteome</keyword>
<dbReference type="InterPro" id="IPR000674">
    <property type="entry name" value="Ald_Oxase/Xan_DH_a/b"/>
</dbReference>
<evidence type="ECO:0000313" key="3">
    <source>
        <dbReference type="EMBL" id="GJE57821.1"/>
    </source>
</evidence>
<comment type="caution">
    <text evidence="3">The sequence shown here is derived from an EMBL/GenBank/DDBJ whole genome shotgun (WGS) entry which is preliminary data.</text>
</comment>
<reference evidence="3" key="2">
    <citation type="submission" date="2021-08" db="EMBL/GenBank/DDBJ databases">
        <authorList>
            <person name="Tani A."/>
            <person name="Ola A."/>
            <person name="Ogura Y."/>
            <person name="Katsura K."/>
            <person name="Hayashi T."/>
        </authorList>
    </citation>
    <scope>NUCLEOTIDE SEQUENCE</scope>
    <source>
        <strain evidence="3">DSM 23674</strain>
    </source>
</reference>
<dbReference type="RefSeq" id="WP_238232905.1">
    <property type="nucleotide sequence ID" value="NZ_BPRA01000032.1"/>
</dbReference>
<keyword evidence="1" id="KW-0732">Signal</keyword>
<evidence type="ECO:0000256" key="1">
    <source>
        <dbReference type="SAM" id="SignalP"/>
    </source>
</evidence>